<dbReference type="EMBL" id="VSSQ01030337">
    <property type="protein sequence ID" value="MPM80835.1"/>
    <property type="molecule type" value="Genomic_DNA"/>
</dbReference>
<evidence type="ECO:0008006" key="2">
    <source>
        <dbReference type="Google" id="ProtNLM"/>
    </source>
</evidence>
<name>A0A645CVD0_9ZZZZ</name>
<reference evidence="1" key="1">
    <citation type="submission" date="2019-08" db="EMBL/GenBank/DDBJ databases">
        <authorList>
            <person name="Kucharzyk K."/>
            <person name="Murdoch R.W."/>
            <person name="Higgins S."/>
            <person name="Loffler F."/>
        </authorList>
    </citation>
    <scope>NUCLEOTIDE SEQUENCE</scope>
</reference>
<accession>A0A645CVD0</accession>
<dbReference type="SUPFAM" id="SSF52540">
    <property type="entry name" value="P-loop containing nucleoside triphosphate hydrolases"/>
    <property type="match status" value="1"/>
</dbReference>
<comment type="caution">
    <text evidence="1">The sequence shown here is derived from an EMBL/GenBank/DDBJ whole genome shotgun (WGS) entry which is preliminary data.</text>
</comment>
<sequence length="279" mass="32212">MFPEITKIRTDIHPEDIEKSIQLKHLIPEAFYKFIPLIIGDKKGLLLIDDAQWCDTETIQVLSFIFEKRKDKTEGACILVLRNDIENHEITDMFSGKKTFYYFERFILQPFSAEQTEFIYHAITGKNCTKEIREWLHSGSGGNISYLQELISEIELSDSDITQLVVQKQWPIGLQLRNMIDERLRIYSGLHAQILSILAVAQQPVDPASFMRLSMNEVSGLNTVMSDLVTAGLIVWKEDQAGVLRYDYVHGVIKQIVLENMNPKLRQTIEARYFAKEVK</sequence>
<dbReference type="InterPro" id="IPR027417">
    <property type="entry name" value="P-loop_NTPase"/>
</dbReference>
<gene>
    <name evidence="1" type="ORF">SDC9_127886</name>
</gene>
<proteinExistence type="predicted"/>
<organism evidence="1">
    <name type="scientific">bioreactor metagenome</name>
    <dbReference type="NCBI Taxonomy" id="1076179"/>
    <lineage>
        <taxon>unclassified sequences</taxon>
        <taxon>metagenomes</taxon>
        <taxon>ecological metagenomes</taxon>
    </lineage>
</organism>
<protein>
    <recommendedName>
        <fullName evidence="2">Orc1-like AAA ATPase domain-containing protein</fullName>
    </recommendedName>
</protein>
<evidence type="ECO:0000313" key="1">
    <source>
        <dbReference type="EMBL" id="MPM80835.1"/>
    </source>
</evidence>
<dbReference type="AlphaFoldDB" id="A0A645CVD0"/>